<dbReference type="Proteomes" id="UP001464387">
    <property type="component" value="Unassembled WGS sequence"/>
</dbReference>
<feature type="compositionally biased region" description="Basic and acidic residues" evidence="1">
    <location>
        <begin position="37"/>
        <end position="52"/>
    </location>
</feature>
<dbReference type="EMBL" id="JAMYPJ010000117">
    <property type="protein sequence ID" value="MER8937821.1"/>
    <property type="molecule type" value="Genomic_DNA"/>
</dbReference>
<gene>
    <name evidence="2" type="ORF">NKI33_33510</name>
</gene>
<keyword evidence="3" id="KW-1185">Reference proteome</keyword>
<protein>
    <submittedName>
        <fullName evidence="2">Uncharacterized protein</fullName>
    </submittedName>
</protein>
<evidence type="ECO:0000313" key="3">
    <source>
        <dbReference type="Proteomes" id="UP001464387"/>
    </source>
</evidence>
<evidence type="ECO:0000313" key="2">
    <source>
        <dbReference type="EMBL" id="MER8937821.1"/>
    </source>
</evidence>
<sequence length="61" mass="6806">MRDLGTKAGFAQSRAPNGQKRISWALKSRSVARLLRQHETGRDIEREAKLPDTEGLPSFGL</sequence>
<dbReference type="RefSeq" id="WP_287278172.1">
    <property type="nucleotide sequence ID" value="NZ_JAMYMT010000075.1"/>
</dbReference>
<comment type="caution">
    <text evidence="2">The sequence shown here is derived from an EMBL/GenBank/DDBJ whole genome shotgun (WGS) entry which is preliminary data.</text>
</comment>
<accession>A0ABV1YRJ1</accession>
<reference evidence="2 3" key="1">
    <citation type="journal article" date="2024" name="Proc. Natl. Acad. Sci. U.S.A.">
        <title>The evolutionary genomics of adaptation to stress in wild rhizobium bacteria.</title>
        <authorList>
            <person name="Kehlet-Delgado H."/>
            <person name="Montoya A.P."/>
            <person name="Jensen K.T."/>
            <person name="Wendlandt C.E."/>
            <person name="Dexheimer C."/>
            <person name="Roberts M."/>
            <person name="Torres Martinez L."/>
            <person name="Friesen M.L."/>
            <person name="Griffitts J.S."/>
            <person name="Porter S.S."/>
        </authorList>
    </citation>
    <scope>NUCLEOTIDE SEQUENCE [LARGE SCALE GENOMIC DNA]</scope>
    <source>
        <strain evidence="2 3">M0729</strain>
    </source>
</reference>
<evidence type="ECO:0000256" key="1">
    <source>
        <dbReference type="SAM" id="MobiDB-lite"/>
    </source>
</evidence>
<feature type="region of interest" description="Disordered" evidence="1">
    <location>
        <begin position="37"/>
        <end position="61"/>
    </location>
</feature>
<organism evidence="2 3">
    <name type="scientific">Mesorhizobium opportunistum</name>
    <dbReference type="NCBI Taxonomy" id="593909"/>
    <lineage>
        <taxon>Bacteria</taxon>
        <taxon>Pseudomonadati</taxon>
        <taxon>Pseudomonadota</taxon>
        <taxon>Alphaproteobacteria</taxon>
        <taxon>Hyphomicrobiales</taxon>
        <taxon>Phyllobacteriaceae</taxon>
        <taxon>Mesorhizobium</taxon>
    </lineage>
</organism>
<name>A0ABV1YRJ1_9HYPH</name>
<feature type="region of interest" description="Disordered" evidence="1">
    <location>
        <begin position="1"/>
        <end position="22"/>
    </location>
</feature>
<proteinExistence type="predicted"/>